<evidence type="ECO:0000313" key="3">
    <source>
        <dbReference type="Proteomes" id="UP001187192"/>
    </source>
</evidence>
<name>A0AA87Z7L5_FICCA</name>
<proteinExistence type="predicted"/>
<gene>
    <name evidence="2" type="ORF">TIFTF001_003079</name>
</gene>
<accession>A0AA87Z7L5</accession>
<dbReference type="EMBL" id="BTGU01000003">
    <property type="protein sequence ID" value="GMN31053.1"/>
    <property type="molecule type" value="Genomic_DNA"/>
</dbReference>
<dbReference type="Proteomes" id="UP001187192">
    <property type="component" value="Unassembled WGS sequence"/>
</dbReference>
<reference evidence="2" key="1">
    <citation type="submission" date="2023-07" db="EMBL/GenBank/DDBJ databases">
        <title>draft genome sequence of fig (Ficus carica).</title>
        <authorList>
            <person name="Takahashi T."/>
            <person name="Nishimura K."/>
        </authorList>
    </citation>
    <scope>NUCLEOTIDE SEQUENCE</scope>
</reference>
<evidence type="ECO:0000313" key="2">
    <source>
        <dbReference type="EMBL" id="GMN31053.1"/>
    </source>
</evidence>
<dbReference type="AlphaFoldDB" id="A0AA87Z7L5"/>
<keyword evidence="3" id="KW-1185">Reference proteome</keyword>
<protein>
    <submittedName>
        <fullName evidence="2">Uncharacterized protein</fullName>
    </submittedName>
</protein>
<evidence type="ECO:0000256" key="1">
    <source>
        <dbReference type="SAM" id="MobiDB-lite"/>
    </source>
</evidence>
<organism evidence="2 3">
    <name type="scientific">Ficus carica</name>
    <name type="common">Common fig</name>
    <dbReference type="NCBI Taxonomy" id="3494"/>
    <lineage>
        <taxon>Eukaryota</taxon>
        <taxon>Viridiplantae</taxon>
        <taxon>Streptophyta</taxon>
        <taxon>Embryophyta</taxon>
        <taxon>Tracheophyta</taxon>
        <taxon>Spermatophyta</taxon>
        <taxon>Magnoliopsida</taxon>
        <taxon>eudicotyledons</taxon>
        <taxon>Gunneridae</taxon>
        <taxon>Pentapetalae</taxon>
        <taxon>rosids</taxon>
        <taxon>fabids</taxon>
        <taxon>Rosales</taxon>
        <taxon>Moraceae</taxon>
        <taxon>Ficeae</taxon>
        <taxon>Ficus</taxon>
    </lineage>
</organism>
<sequence length="503" mass="56295">MFNSDPNIKKDGNWGSFGSRVLGFGYVMLQSEALWTTRLVNGSYSGRLEKLTMENGGCSFVVRSTKYKRRKVSVVRDFPAGCGRFAQQVSLRTTEDAGTASTNTLEDQSFKDASIDGVENGTSDMLSDLQQLSCQKYPPRRRVSAVREFPPFCGRNAPPPVKEESSEVLSSLKNTSSGQEKPERDMFEGTSTEAVKDDAKQTVGDAQGGDLFKSEWERNKSEVDVKQTLKDVPPKESPEVLATQKNKACVREKFSPEMNDKPSTDTVNSKLKQTFEDLLGGDSYKGELKSNGAIVIRDRFQPECEKNAIKDEHVILSQLKMDREEKENCNETAFEDKLYWWDHEFETVVGKDDKVEDSNENVGKEIDDEWDLKLAPNRVIVHGLIATSNRLWQEKFAFKCKPTSATGGSKEMKVDTVSPLKGQTTKITVRKKVDAGMSGSKEKKLDVISPVERQKTKITARKKVDLNIAKGKSLKKTPPETASQGTGQLVIWDKEDFLWHNEG</sequence>
<feature type="region of interest" description="Disordered" evidence="1">
    <location>
        <begin position="154"/>
        <end position="191"/>
    </location>
</feature>
<comment type="caution">
    <text evidence="2">The sequence shown here is derived from an EMBL/GenBank/DDBJ whole genome shotgun (WGS) entry which is preliminary data.</text>
</comment>